<proteinExistence type="predicted"/>
<comment type="caution">
    <text evidence="1">The sequence shown here is derived from an EMBL/GenBank/DDBJ whole genome shotgun (WGS) entry which is preliminary data.</text>
</comment>
<organism evidence="1 2">
    <name type="scientific">Opisthorchis felineus</name>
    <dbReference type="NCBI Taxonomy" id="147828"/>
    <lineage>
        <taxon>Eukaryota</taxon>
        <taxon>Metazoa</taxon>
        <taxon>Spiralia</taxon>
        <taxon>Lophotrochozoa</taxon>
        <taxon>Platyhelminthes</taxon>
        <taxon>Trematoda</taxon>
        <taxon>Digenea</taxon>
        <taxon>Opisthorchiida</taxon>
        <taxon>Opisthorchiata</taxon>
        <taxon>Opisthorchiidae</taxon>
        <taxon>Opisthorchis</taxon>
    </lineage>
</organism>
<reference evidence="1 2" key="1">
    <citation type="journal article" date="2019" name="BMC Genomics">
        <title>New insights from Opisthorchis felineus genome: update on genomics of the epidemiologically important liver flukes.</title>
        <authorList>
            <person name="Ershov N.I."/>
            <person name="Mordvinov V.A."/>
            <person name="Prokhortchouk E.B."/>
            <person name="Pakharukova M.Y."/>
            <person name="Gunbin K.V."/>
            <person name="Ustyantsev K."/>
            <person name="Genaev M.A."/>
            <person name="Blinov A.G."/>
            <person name="Mazur A."/>
            <person name="Boulygina E."/>
            <person name="Tsygankova S."/>
            <person name="Khrameeva E."/>
            <person name="Chekanov N."/>
            <person name="Fan G."/>
            <person name="Xiao A."/>
            <person name="Zhang H."/>
            <person name="Xu X."/>
            <person name="Yang H."/>
            <person name="Solovyev V."/>
            <person name="Lee S.M."/>
            <person name="Liu X."/>
            <person name="Afonnikov D.A."/>
            <person name="Skryabin K.G."/>
        </authorList>
    </citation>
    <scope>NUCLEOTIDE SEQUENCE [LARGE SCALE GENOMIC DNA]</scope>
    <source>
        <strain evidence="1">AK-0245</strain>
        <tissue evidence="1">Whole organism</tissue>
    </source>
</reference>
<dbReference type="AlphaFoldDB" id="A0A4S2M278"/>
<protein>
    <submittedName>
        <fullName evidence="1">Uncharacterized protein</fullName>
    </submittedName>
</protein>
<name>A0A4S2M278_OPIFE</name>
<accession>A0A4S2M278</accession>
<keyword evidence="2" id="KW-1185">Reference proteome</keyword>
<evidence type="ECO:0000313" key="1">
    <source>
        <dbReference type="EMBL" id="TGZ70146.1"/>
    </source>
</evidence>
<gene>
    <name evidence="1" type="ORF">CRM22_003354</name>
</gene>
<dbReference type="EMBL" id="SJOL01005568">
    <property type="protein sequence ID" value="TGZ70146.1"/>
    <property type="molecule type" value="Genomic_DNA"/>
</dbReference>
<dbReference type="Proteomes" id="UP000308267">
    <property type="component" value="Unassembled WGS sequence"/>
</dbReference>
<sequence>MVVRVFTVSETMGILESPTTQQHASWTDAAVASVESDALRHTHSNNRASDFTKTYSRTSNPHVRRKVSLFDFIHNSTLQLIINLFFDKTVKWRTGCKRYTNPMVLVGEYLDPIMIAFECVNNCVAAIATKTRIRGDHLE</sequence>
<evidence type="ECO:0000313" key="2">
    <source>
        <dbReference type="Proteomes" id="UP000308267"/>
    </source>
</evidence>